<dbReference type="RefSeq" id="WP_102068870.1">
    <property type="nucleotide sequence ID" value="NZ_PDNV01000003.1"/>
</dbReference>
<keyword evidence="5" id="KW-1185">Reference proteome</keyword>
<feature type="domain" description="Zinc finger/thioredoxin putative" evidence="3">
    <location>
        <begin position="3"/>
        <end position="38"/>
    </location>
</feature>
<evidence type="ECO:0000313" key="4">
    <source>
        <dbReference type="EMBL" id="PLC54793.1"/>
    </source>
</evidence>
<dbReference type="InterPro" id="IPR011723">
    <property type="entry name" value="Znf/thioredoxin_put"/>
</dbReference>
<sequence length="397" mass="42584">MDLTTRCPQCGTVFTATLEQLQLRKGYIRCVSCAHIFDGYDAVVPGGEAMASIPGGDKEPAVPYTASPIASAADLTTSMPSVLRQRQAKKEPGFDTRSAPVSELLSKPPLDTGRPAFSISTTRPISQEPSRQDPVFRVGGMDPKDTDPVIMRGRGHEPVLGRERDGLAPSESLLVKPRQNALQSTETQQPASKIYVEPRGPAATGDHRLAHDLPGPDLPRYRGIVSVFWNVLIVAGLVLLLAQLAYVYRVQLAQHIPALRPLLAQACAQLACEIPYSREINQISIMSSSLRATAGGTTASDKVPGAAAPTAGAADSMILQATLRNTYGKPQEWPTLVLDLTDFSGTLVVRKNLPPSSYLTPDALRQPFAANSEITVGVPIILNGLKVNGYQLGKFFP</sequence>
<reference evidence="4 5" key="1">
    <citation type="submission" date="2017-10" db="EMBL/GenBank/DDBJ databases">
        <title>Two draft genome sequences of Pusillimonas sp. strains isolated from a nitrate- and radionuclide-contaminated groundwater in Russia.</title>
        <authorList>
            <person name="Grouzdev D.S."/>
            <person name="Tourova T.P."/>
            <person name="Goeva M.A."/>
            <person name="Babich T.L."/>
            <person name="Sokolova D.S."/>
            <person name="Abdullin R."/>
            <person name="Poltaraus A.B."/>
            <person name="Toshchakov S.V."/>
            <person name="Nazina T.N."/>
        </authorList>
    </citation>
    <scope>NUCLEOTIDE SEQUENCE [LARGE SCALE GENOMIC DNA]</scope>
    <source>
        <strain evidence="4 5">JR1/69-2-13</strain>
    </source>
</reference>
<dbReference type="InterPro" id="IPR021834">
    <property type="entry name" value="DUF3426"/>
</dbReference>
<dbReference type="Proteomes" id="UP000234328">
    <property type="component" value="Unassembled WGS sequence"/>
</dbReference>
<dbReference type="EMBL" id="PDNV01000003">
    <property type="protein sequence ID" value="PLC54793.1"/>
    <property type="molecule type" value="Genomic_DNA"/>
</dbReference>
<feature type="region of interest" description="Disordered" evidence="1">
    <location>
        <begin position="87"/>
        <end position="153"/>
    </location>
</feature>
<keyword evidence="2" id="KW-0472">Membrane</keyword>
<dbReference type="AlphaFoldDB" id="A0A2N4UIE5"/>
<evidence type="ECO:0000259" key="3">
    <source>
        <dbReference type="Pfam" id="PF13719"/>
    </source>
</evidence>
<feature type="compositionally biased region" description="Polar residues" evidence="1">
    <location>
        <begin position="118"/>
        <end position="129"/>
    </location>
</feature>
<evidence type="ECO:0000256" key="1">
    <source>
        <dbReference type="SAM" id="MobiDB-lite"/>
    </source>
</evidence>
<accession>A0A2N4UIE5</accession>
<protein>
    <recommendedName>
        <fullName evidence="3">Zinc finger/thioredoxin putative domain-containing protein</fullName>
    </recommendedName>
</protein>
<evidence type="ECO:0000256" key="2">
    <source>
        <dbReference type="SAM" id="Phobius"/>
    </source>
</evidence>
<feature type="transmembrane region" description="Helical" evidence="2">
    <location>
        <begin position="227"/>
        <end position="248"/>
    </location>
</feature>
<comment type="caution">
    <text evidence="4">The sequence shown here is derived from an EMBL/GenBank/DDBJ whole genome shotgun (WGS) entry which is preliminary data.</text>
</comment>
<proteinExistence type="predicted"/>
<dbReference type="Pfam" id="PF11906">
    <property type="entry name" value="DUF3426"/>
    <property type="match status" value="1"/>
</dbReference>
<keyword evidence="2" id="KW-0812">Transmembrane</keyword>
<gene>
    <name evidence="4" type="ORF">CR155_04810</name>
</gene>
<dbReference type="OrthoDB" id="5294582at2"/>
<organism evidence="4 5">
    <name type="scientific">Pollutimonas nitritireducens</name>
    <dbReference type="NCBI Taxonomy" id="2045209"/>
    <lineage>
        <taxon>Bacteria</taxon>
        <taxon>Pseudomonadati</taxon>
        <taxon>Pseudomonadota</taxon>
        <taxon>Betaproteobacteria</taxon>
        <taxon>Burkholderiales</taxon>
        <taxon>Alcaligenaceae</taxon>
        <taxon>Pollutimonas</taxon>
    </lineage>
</organism>
<dbReference type="Pfam" id="PF13719">
    <property type="entry name" value="Zn_ribbon_5"/>
    <property type="match status" value="1"/>
</dbReference>
<keyword evidence="2" id="KW-1133">Transmembrane helix</keyword>
<dbReference type="NCBIfam" id="TIGR02098">
    <property type="entry name" value="MJ0042_CXXC"/>
    <property type="match status" value="1"/>
</dbReference>
<evidence type="ECO:0000313" key="5">
    <source>
        <dbReference type="Proteomes" id="UP000234328"/>
    </source>
</evidence>
<name>A0A2N4UIE5_9BURK</name>